<keyword evidence="8" id="KW-0812">Transmembrane</keyword>
<protein>
    <recommendedName>
        <fullName evidence="8">Lipoprotein</fullName>
    </recommendedName>
</protein>
<reference evidence="10 11" key="1">
    <citation type="submission" date="2023-03" db="EMBL/GenBank/DDBJ databases">
        <authorList>
            <person name="Kaur S."/>
            <person name="Espinosa-Saiz D."/>
            <person name="Velazquez E."/>
            <person name="Menendez E."/>
            <person name="diCenzo G.C."/>
        </authorList>
    </citation>
    <scope>NUCLEOTIDE SEQUENCE [LARGE SCALE GENOMIC DNA]</scope>
    <source>
        <strain evidence="10 11">LMG 24692</strain>
        <plasmid evidence="10 11">unnamed</plasmid>
    </source>
</reference>
<feature type="domain" description="Flagellar M-ring N-terminal" evidence="9">
    <location>
        <begin position="25"/>
        <end position="189"/>
    </location>
</feature>
<sequence>MIFVLKRLATFLLLFTLVSCESKLELYRNISAHEANEMLALLTGQGIDAEKTTDNDGTASLLVDTKDVPLAMEVLKGAGLPRDHHADIGSLFANEGLISSPTAERIRYIYGITQELSRTLSSIDGVLNARVHAVLPQETSDNRDRSFPSSAAVLIRYAPGTIVDQIVPKVKELVANSLEGVSYERVSVVLVQASQASALLRSVDRTAVLTTEDSGTGHLVIALACGITGSLIGNGVLAFLLWRRPSDTGIAPQ</sequence>
<evidence type="ECO:0000256" key="1">
    <source>
        <dbReference type="ARBA" id="ARBA00004459"/>
    </source>
</evidence>
<comment type="subcellular location">
    <subcellularLocation>
        <location evidence="1">Cell outer membrane</location>
        <topology evidence="1">Lipid-anchor</topology>
    </subcellularLocation>
</comment>
<evidence type="ECO:0000256" key="2">
    <source>
        <dbReference type="ARBA" id="ARBA00009509"/>
    </source>
</evidence>
<dbReference type="RefSeq" id="WP_280663705.1">
    <property type="nucleotide sequence ID" value="NZ_CP120375.1"/>
</dbReference>
<comment type="similarity">
    <text evidence="2 8">Belongs to the YscJ lipoprotein family.</text>
</comment>
<dbReference type="Gene3D" id="3.30.70.1530">
    <property type="entry name" value="Hypothetical protein rpa1041"/>
    <property type="match status" value="1"/>
</dbReference>
<gene>
    <name evidence="10" type="primary">sctJ</name>
    <name evidence="10" type="ORF">PZN02_006064</name>
</gene>
<keyword evidence="3 8" id="KW-0732">Signal</keyword>
<evidence type="ECO:0000256" key="8">
    <source>
        <dbReference type="RuleBase" id="RU364102"/>
    </source>
</evidence>
<dbReference type="PANTHER" id="PTHR30046">
    <property type="entry name" value="FLAGELLAR M-RING PROTEIN"/>
    <property type="match status" value="1"/>
</dbReference>
<evidence type="ECO:0000256" key="6">
    <source>
        <dbReference type="ARBA" id="ARBA00023237"/>
    </source>
</evidence>
<keyword evidence="6 8" id="KW-0998">Cell outer membrane</keyword>
<dbReference type="InterPro" id="IPR003282">
    <property type="entry name" value="T3SS_SctJ"/>
</dbReference>
<dbReference type="PROSITE" id="PS51257">
    <property type="entry name" value="PROKAR_LIPOPROTEIN"/>
    <property type="match status" value="1"/>
</dbReference>
<evidence type="ECO:0000256" key="7">
    <source>
        <dbReference type="ARBA" id="ARBA00023288"/>
    </source>
</evidence>
<dbReference type="Gene3D" id="3.30.300.30">
    <property type="match status" value="1"/>
</dbReference>
<name>A0ABY8DLJ6_9HYPH</name>
<keyword evidence="11" id="KW-1185">Reference proteome</keyword>
<organism evidence="10 11">
    <name type="scientific">Sinorhizobium garamanticum</name>
    <dbReference type="NCBI Taxonomy" id="680247"/>
    <lineage>
        <taxon>Bacteria</taxon>
        <taxon>Pseudomonadati</taxon>
        <taxon>Pseudomonadota</taxon>
        <taxon>Alphaproteobacteria</taxon>
        <taxon>Hyphomicrobiales</taxon>
        <taxon>Rhizobiaceae</taxon>
        <taxon>Sinorhizobium/Ensifer group</taxon>
        <taxon>Sinorhizobium</taxon>
    </lineage>
</organism>
<dbReference type="Proteomes" id="UP001229355">
    <property type="component" value="Plasmid unnamed"/>
</dbReference>
<keyword evidence="4 8" id="KW-0472">Membrane</keyword>
<dbReference type="EMBL" id="CP120375">
    <property type="protein sequence ID" value="WEX91749.1"/>
    <property type="molecule type" value="Genomic_DNA"/>
</dbReference>
<feature type="transmembrane region" description="Helical" evidence="8">
    <location>
        <begin position="219"/>
        <end position="242"/>
    </location>
</feature>
<dbReference type="NCBIfam" id="TIGR02544">
    <property type="entry name" value="III_secr_YscJ"/>
    <property type="match status" value="1"/>
</dbReference>
<dbReference type="PANTHER" id="PTHR30046:SF2">
    <property type="entry name" value="YOP PROTEINS TRANSLOCATION LIPOPROTEIN J"/>
    <property type="match status" value="1"/>
</dbReference>
<dbReference type="InterPro" id="IPR045851">
    <property type="entry name" value="AMP-bd_C_sf"/>
</dbReference>
<keyword evidence="8" id="KW-1133">Transmembrane helix</keyword>
<dbReference type="InterPro" id="IPR043427">
    <property type="entry name" value="YscJ/FliF"/>
</dbReference>
<geneLocation type="plasmid" evidence="10 11">
    <name>unnamed</name>
</geneLocation>
<evidence type="ECO:0000313" key="10">
    <source>
        <dbReference type="EMBL" id="WEX91749.1"/>
    </source>
</evidence>
<keyword evidence="10" id="KW-0614">Plasmid</keyword>
<keyword evidence="5 8" id="KW-0564">Palmitate</keyword>
<dbReference type="Pfam" id="PF01514">
    <property type="entry name" value="YscJ_FliF"/>
    <property type="match status" value="1"/>
</dbReference>
<proteinExistence type="inferred from homology"/>
<dbReference type="PRINTS" id="PR01338">
    <property type="entry name" value="TYPE3OMKPROT"/>
</dbReference>
<dbReference type="InterPro" id="IPR006182">
    <property type="entry name" value="FliF_N_dom"/>
</dbReference>
<evidence type="ECO:0000313" key="11">
    <source>
        <dbReference type="Proteomes" id="UP001229355"/>
    </source>
</evidence>
<accession>A0ABY8DLJ6</accession>
<keyword evidence="7 8" id="KW-0449">Lipoprotein</keyword>
<evidence type="ECO:0000256" key="4">
    <source>
        <dbReference type="ARBA" id="ARBA00023136"/>
    </source>
</evidence>
<evidence type="ECO:0000256" key="3">
    <source>
        <dbReference type="ARBA" id="ARBA00022729"/>
    </source>
</evidence>
<evidence type="ECO:0000256" key="5">
    <source>
        <dbReference type="ARBA" id="ARBA00023139"/>
    </source>
</evidence>
<evidence type="ECO:0000259" key="9">
    <source>
        <dbReference type="Pfam" id="PF01514"/>
    </source>
</evidence>